<feature type="compositionally biased region" description="Low complexity" evidence="1">
    <location>
        <begin position="14"/>
        <end position="32"/>
    </location>
</feature>
<proteinExistence type="predicted"/>
<dbReference type="EMBL" id="KN831775">
    <property type="protein sequence ID" value="KIM43555.1"/>
    <property type="molecule type" value="Genomic_DNA"/>
</dbReference>
<dbReference type="OrthoDB" id="2997350at2759"/>
<name>A0A0C3C3U8_HEBCY</name>
<reference evidence="2 3" key="1">
    <citation type="submission" date="2014-04" db="EMBL/GenBank/DDBJ databases">
        <authorList>
            <consortium name="DOE Joint Genome Institute"/>
            <person name="Kuo A."/>
            <person name="Gay G."/>
            <person name="Dore J."/>
            <person name="Kohler A."/>
            <person name="Nagy L.G."/>
            <person name="Floudas D."/>
            <person name="Copeland A."/>
            <person name="Barry K.W."/>
            <person name="Cichocki N."/>
            <person name="Veneault-Fourrey C."/>
            <person name="LaButti K."/>
            <person name="Lindquist E.A."/>
            <person name="Lipzen A."/>
            <person name="Lundell T."/>
            <person name="Morin E."/>
            <person name="Murat C."/>
            <person name="Sun H."/>
            <person name="Tunlid A."/>
            <person name="Henrissat B."/>
            <person name="Grigoriev I.V."/>
            <person name="Hibbett D.S."/>
            <person name="Martin F."/>
            <person name="Nordberg H.P."/>
            <person name="Cantor M.N."/>
            <person name="Hua S.X."/>
        </authorList>
    </citation>
    <scope>NUCLEOTIDE SEQUENCE [LARGE SCALE GENOMIC DNA]</scope>
    <source>
        <strain evidence="3">h7</strain>
    </source>
</reference>
<organism evidence="2 3">
    <name type="scientific">Hebeloma cylindrosporum</name>
    <dbReference type="NCBI Taxonomy" id="76867"/>
    <lineage>
        <taxon>Eukaryota</taxon>
        <taxon>Fungi</taxon>
        <taxon>Dikarya</taxon>
        <taxon>Basidiomycota</taxon>
        <taxon>Agaricomycotina</taxon>
        <taxon>Agaricomycetes</taxon>
        <taxon>Agaricomycetidae</taxon>
        <taxon>Agaricales</taxon>
        <taxon>Agaricineae</taxon>
        <taxon>Hymenogastraceae</taxon>
        <taxon>Hebeloma</taxon>
    </lineage>
</organism>
<keyword evidence="3" id="KW-1185">Reference proteome</keyword>
<evidence type="ECO:0000313" key="3">
    <source>
        <dbReference type="Proteomes" id="UP000053424"/>
    </source>
</evidence>
<dbReference type="HOGENOM" id="CLU_061605_0_0_1"/>
<evidence type="ECO:0000313" key="2">
    <source>
        <dbReference type="EMBL" id="KIM43555.1"/>
    </source>
</evidence>
<feature type="region of interest" description="Disordered" evidence="1">
    <location>
        <begin position="1"/>
        <end position="36"/>
    </location>
</feature>
<gene>
    <name evidence="2" type="ORF">M413DRAFT_443483</name>
</gene>
<feature type="compositionally biased region" description="Polar residues" evidence="1">
    <location>
        <begin position="1"/>
        <end position="13"/>
    </location>
</feature>
<sequence length="380" mass="43377">MSKRQPTASTSKRTLSATPSLSSVASSQFGSSQWDSDTEYVGQEPYRPPQFNRFPLRVYLKYSALPLFKHVSHPSISSLIRLAYAPEWPKFRQLSRPVGKPGRRVLTQVNRLTSDEVLAGQVKRCFSSIEPIVMGRTQALEDEFAPYMHLPCMDIVNFDEEDQRLLSNVRHEDDVYRVMQRYVLDTASNCLRIMYGCEYNSAFTNKVRFSIANRLLPAHHGCWDIFILPDDGKNKVPLVLIFVPPWEFGYENFNELVAPREFKNDIINTLDSQPYSSANALLAIAYDVLKGRGYKFIFTNYTRWAFGAFTSDYQRAGITNVYEADLVDLDGFTDFSFGPNGRSPALDRGASVLEMLVLWMQLALGLYAPARRPEAEYYDL</sequence>
<reference evidence="3" key="2">
    <citation type="submission" date="2015-01" db="EMBL/GenBank/DDBJ databases">
        <title>Evolutionary Origins and Diversification of the Mycorrhizal Mutualists.</title>
        <authorList>
            <consortium name="DOE Joint Genome Institute"/>
            <consortium name="Mycorrhizal Genomics Consortium"/>
            <person name="Kohler A."/>
            <person name="Kuo A."/>
            <person name="Nagy L.G."/>
            <person name="Floudas D."/>
            <person name="Copeland A."/>
            <person name="Barry K.W."/>
            <person name="Cichocki N."/>
            <person name="Veneault-Fourrey C."/>
            <person name="LaButti K."/>
            <person name="Lindquist E.A."/>
            <person name="Lipzen A."/>
            <person name="Lundell T."/>
            <person name="Morin E."/>
            <person name="Murat C."/>
            <person name="Riley R."/>
            <person name="Ohm R."/>
            <person name="Sun H."/>
            <person name="Tunlid A."/>
            <person name="Henrissat B."/>
            <person name="Grigoriev I.V."/>
            <person name="Hibbett D.S."/>
            <person name="Martin F."/>
        </authorList>
    </citation>
    <scope>NUCLEOTIDE SEQUENCE [LARGE SCALE GENOMIC DNA]</scope>
    <source>
        <strain evidence="3">h7</strain>
    </source>
</reference>
<dbReference type="Proteomes" id="UP000053424">
    <property type="component" value="Unassembled WGS sequence"/>
</dbReference>
<accession>A0A0C3C3U8</accession>
<dbReference type="AlphaFoldDB" id="A0A0C3C3U8"/>
<protein>
    <submittedName>
        <fullName evidence="2">Uncharacterized protein</fullName>
    </submittedName>
</protein>
<evidence type="ECO:0000256" key="1">
    <source>
        <dbReference type="SAM" id="MobiDB-lite"/>
    </source>
</evidence>